<evidence type="ECO:0000313" key="1">
    <source>
        <dbReference type="EMBL" id="SNB62388.1"/>
    </source>
</evidence>
<protein>
    <submittedName>
        <fullName evidence="1">Uncharacterized protein</fullName>
    </submittedName>
</protein>
<sequence length="166" mass="18934">MTEAILTWEKLGEYGELRTFRRSGPPWHLAIEILREVDGRAWTLRIPLDELRALMTVLRSASARLGAPSELVFDEDGTAVLTSDRLRGDRELYALVLQQNDDLIFALWTREHLRSGWSWSLDAVFVPIDLYRSFIDLLFKAIEAAKQPNAGHMPNLRMAQPGVSFP</sequence>
<keyword evidence="2" id="KW-1185">Reference proteome</keyword>
<proteinExistence type="predicted"/>
<organism evidence="1 2">
    <name type="scientific">Arboricoccus pini</name>
    <dbReference type="NCBI Taxonomy" id="1963835"/>
    <lineage>
        <taxon>Bacteria</taxon>
        <taxon>Pseudomonadati</taxon>
        <taxon>Pseudomonadota</taxon>
        <taxon>Alphaproteobacteria</taxon>
        <taxon>Geminicoccales</taxon>
        <taxon>Geminicoccaceae</taxon>
        <taxon>Arboricoccus</taxon>
    </lineage>
</organism>
<accession>A0A212QS27</accession>
<gene>
    <name evidence="1" type="ORF">SAMN07250955_103106</name>
</gene>
<dbReference type="AlphaFoldDB" id="A0A212QS27"/>
<name>A0A212QS27_9PROT</name>
<evidence type="ECO:0000313" key="2">
    <source>
        <dbReference type="Proteomes" id="UP000197065"/>
    </source>
</evidence>
<reference evidence="1 2" key="1">
    <citation type="submission" date="2017-06" db="EMBL/GenBank/DDBJ databases">
        <authorList>
            <person name="Kim H.J."/>
            <person name="Triplett B.A."/>
        </authorList>
    </citation>
    <scope>NUCLEOTIDE SEQUENCE [LARGE SCALE GENOMIC DNA]</scope>
    <source>
        <strain evidence="1 2">B29T1</strain>
    </source>
</reference>
<dbReference type="RefSeq" id="WP_165769437.1">
    <property type="nucleotide sequence ID" value="NZ_FYEH01000003.1"/>
</dbReference>
<dbReference type="EMBL" id="FYEH01000003">
    <property type="protein sequence ID" value="SNB62388.1"/>
    <property type="molecule type" value="Genomic_DNA"/>
</dbReference>
<dbReference type="Proteomes" id="UP000197065">
    <property type="component" value="Unassembled WGS sequence"/>
</dbReference>